<sequence length="324" mass="35889">MTVTYGLAIENFTSAEGNPNFTGLIDYARTAERLGFRSLWAWDHLFLGSKQPFPCFEALSTLTTLAAHTSDIELGTGVLVLPIRDPALLAKTAATLQATSGGRLTLGVAAGWYEREFAATGSPFRSRGKRFERNLDLCYRLWTDDEVTGEWDELSFRRVRMLPRPSARPKVLIGGYVDRVLRRVATMGDGWLTYFYRADAFARSWKRITEHAEDAGRDPAELTNVAQLPICVDSSFEEADRKVGPFLAEYFDNPEWSDATPESAIRGTPEQCAEQLTEHIEAGVAHIALVPHRYLPDQVERIAAEVLPLLPGAAGSPVTEAVAR</sequence>
<evidence type="ECO:0000259" key="1">
    <source>
        <dbReference type="Pfam" id="PF00296"/>
    </source>
</evidence>
<dbReference type="AlphaFoldDB" id="A0A222VQ42"/>
<reference evidence="2 3" key="1">
    <citation type="submission" date="2016-10" db="EMBL/GenBank/DDBJ databases">
        <authorList>
            <person name="de Groot N.N."/>
        </authorList>
    </citation>
    <scope>NUCLEOTIDE SEQUENCE [LARGE SCALE GENOMIC DNA]</scope>
    <source>
        <strain evidence="2 3">CGMCC 4.5506</strain>
    </source>
</reference>
<accession>A0A222VQ42</accession>
<proteinExistence type="predicted"/>
<keyword evidence="2" id="KW-0560">Oxidoreductase</keyword>
<protein>
    <submittedName>
        <fullName evidence="2">Alkanesulfonate monooxygenase</fullName>
    </submittedName>
</protein>
<dbReference type="SUPFAM" id="SSF51679">
    <property type="entry name" value="Bacterial luciferase-like"/>
    <property type="match status" value="1"/>
</dbReference>
<dbReference type="GO" id="GO:0008726">
    <property type="term" value="F:alkanesulfonate monooxygenase activity"/>
    <property type="evidence" value="ECO:0007669"/>
    <property type="project" value="TreeGrafter"/>
</dbReference>
<dbReference type="STRING" id="530584.SAMN05421630_1011326"/>
<keyword evidence="2" id="KW-0503">Monooxygenase</keyword>
<dbReference type="OrthoDB" id="3206024at2"/>
<dbReference type="InterPro" id="IPR050172">
    <property type="entry name" value="SsuD_RutA_monooxygenase"/>
</dbReference>
<dbReference type="Pfam" id="PF00296">
    <property type="entry name" value="Bac_luciferase"/>
    <property type="match status" value="1"/>
</dbReference>
<dbReference type="InterPro" id="IPR011251">
    <property type="entry name" value="Luciferase-like_dom"/>
</dbReference>
<dbReference type="InterPro" id="IPR036661">
    <property type="entry name" value="Luciferase-like_sf"/>
</dbReference>
<dbReference type="Gene3D" id="3.20.20.30">
    <property type="entry name" value="Luciferase-like domain"/>
    <property type="match status" value="1"/>
</dbReference>
<dbReference type="InterPro" id="IPR019921">
    <property type="entry name" value="Lucif-like_OxRdtase_Rv2161c"/>
</dbReference>
<evidence type="ECO:0000313" key="2">
    <source>
        <dbReference type="EMBL" id="SDC32917.1"/>
    </source>
</evidence>
<dbReference type="Proteomes" id="UP000199494">
    <property type="component" value="Unassembled WGS sequence"/>
</dbReference>
<evidence type="ECO:0000313" key="3">
    <source>
        <dbReference type="Proteomes" id="UP000199494"/>
    </source>
</evidence>
<dbReference type="EMBL" id="FMZE01000001">
    <property type="protein sequence ID" value="SDC32917.1"/>
    <property type="molecule type" value="Genomic_DNA"/>
</dbReference>
<dbReference type="RefSeq" id="WP_091798398.1">
    <property type="nucleotide sequence ID" value="NZ_CP016353.1"/>
</dbReference>
<dbReference type="GO" id="GO:0046306">
    <property type="term" value="P:alkanesulfonate catabolic process"/>
    <property type="evidence" value="ECO:0007669"/>
    <property type="project" value="TreeGrafter"/>
</dbReference>
<keyword evidence="3" id="KW-1185">Reference proteome</keyword>
<gene>
    <name evidence="2" type="ORF">SAMN05421630_1011326</name>
</gene>
<dbReference type="PANTHER" id="PTHR42847:SF4">
    <property type="entry name" value="ALKANESULFONATE MONOOXYGENASE-RELATED"/>
    <property type="match status" value="1"/>
</dbReference>
<dbReference type="KEGG" id="pmad:BAY61_14730"/>
<dbReference type="PANTHER" id="PTHR42847">
    <property type="entry name" value="ALKANESULFONATE MONOOXYGENASE"/>
    <property type="match status" value="1"/>
</dbReference>
<organism evidence="2 3">
    <name type="scientific">Prauserella marina</name>
    <dbReference type="NCBI Taxonomy" id="530584"/>
    <lineage>
        <taxon>Bacteria</taxon>
        <taxon>Bacillati</taxon>
        <taxon>Actinomycetota</taxon>
        <taxon>Actinomycetes</taxon>
        <taxon>Pseudonocardiales</taxon>
        <taxon>Pseudonocardiaceae</taxon>
        <taxon>Prauserella</taxon>
    </lineage>
</organism>
<name>A0A222VQ42_9PSEU</name>
<dbReference type="NCBIfam" id="TIGR03619">
    <property type="entry name" value="F420_Rv2161c"/>
    <property type="match status" value="1"/>
</dbReference>
<feature type="domain" description="Luciferase-like" evidence="1">
    <location>
        <begin position="13"/>
        <end position="285"/>
    </location>
</feature>